<dbReference type="Proteomes" id="UP000827872">
    <property type="component" value="Linkage Group LG07"/>
</dbReference>
<evidence type="ECO:0000313" key="2">
    <source>
        <dbReference type="Proteomes" id="UP000827872"/>
    </source>
</evidence>
<protein>
    <submittedName>
        <fullName evidence="1">Uncharacterized protein</fullName>
    </submittedName>
</protein>
<accession>A0ACB8ETH6</accession>
<reference evidence="1" key="1">
    <citation type="submission" date="2021-08" db="EMBL/GenBank/DDBJ databases">
        <title>The first chromosome-level gecko genome reveals the dynamic sex chromosomes of Neotropical dwarf geckos (Sphaerodactylidae: Sphaerodactylus).</title>
        <authorList>
            <person name="Pinto B.J."/>
            <person name="Keating S.E."/>
            <person name="Gamble T."/>
        </authorList>
    </citation>
    <scope>NUCLEOTIDE SEQUENCE</scope>
    <source>
        <strain evidence="1">TG3544</strain>
    </source>
</reference>
<sequence length="99" mass="11259">MDPGKVRDVVQWQEQGYKRQADKKRQPVTLTVGDWMYLSTKNLRGLQGSRKLGGNLFKKAPPPDDWHPRPATPALVTVRGEPHHEVEEVLGSQVHRGRL</sequence>
<evidence type="ECO:0000313" key="1">
    <source>
        <dbReference type="EMBL" id="KAH7995784.1"/>
    </source>
</evidence>
<comment type="caution">
    <text evidence="1">The sequence shown here is derived from an EMBL/GenBank/DDBJ whole genome shotgun (WGS) entry which is preliminary data.</text>
</comment>
<dbReference type="EMBL" id="CM037620">
    <property type="protein sequence ID" value="KAH7995784.1"/>
    <property type="molecule type" value="Genomic_DNA"/>
</dbReference>
<organism evidence="1 2">
    <name type="scientific">Sphaerodactylus townsendi</name>
    <dbReference type="NCBI Taxonomy" id="933632"/>
    <lineage>
        <taxon>Eukaryota</taxon>
        <taxon>Metazoa</taxon>
        <taxon>Chordata</taxon>
        <taxon>Craniata</taxon>
        <taxon>Vertebrata</taxon>
        <taxon>Euteleostomi</taxon>
        <taxon>Lepidosauria</taxon>
        <taxon>Squamata</taxon>
        <taxon>Bifurcata</taxon>
        <taxon>Gekkota</taxon>
        <taxon>Sphaerodactylidae</taxon>
        <taxon>Sphaerodactylus</taxon>
    </lineage>
</organism>
<keyword evidence="2" id="KW-1185">Reference proteome</keyword>
<gene>
    <name evidence="1" type="ORF">K3G42_028455</name>
</gene>
<name>A0ACB8ETH6_9SAUR</name>
<proteinExistence type="predicted"/>